<feature type="compositionally biased region" description="Gly residues" evidence="4">
    <location>
        <begin position="250"/>
        <end position="272"/>
    </location>
</feature>
<feature type="repeat" description="TPR" evidence="3">
    <location>
        <begin position="172"/>
        <end position="205"/>
    </location>
</feature>
<feature type="repeat" description="TPR" evidence="3">
    <location>
        <begin position="101"/>
        <end position="134"/>
    </location>
</feature>
<evidence type="ECO:0000256" key="1">
    <source>
        <dbReference type="ARBA" id="ARBA00022737"/>
    </source>
</evidence>
<dbReference type="PROSITE" id="PS50293">
    <property type="entry name" value="TPR_REGION"/>
    <property type="match status" value="1"/>
</dbReference>
<dbReference type="InterPro" id="IPR051685">
    <property type="entry name" value="Ycf3/AcsC/BcsC/TPR_MFPF"/>
</dbReference>
<dbReference type="Proteomes" id="UP001596296">
    <property type="component" value="Unassembled WGS sequence"/>
</dbReference>
<feature type="region of interest" description="Disordered" evidence="4">
    <location>
        <begin position="1"/>
        <end position="41"/>
    </location>
</feature>
<keyword evidence="6" id="KW-1185">Reference proteome</keyword>
<dbReference type="InterPro" id="IPR011990">
    <property type="entry name" value="TPR-like_helical_dom_sf"/>
</dbReference>
<comment type="caution">
    <text evidence="5">The sequence shown here is derived from an EMBL/GenBank/DDBJ whole genome shotgun (WGS) entry which is preliminary data.</text>
</comment>
<feature type="repeat" description="TPR" evidence="3">
    <location>
        <begin position="138"/>
        <end position="171"/>
    </location>
</feature>
<dbReference type="AlphaFoldDB" id="A0ABD5UU55"/>
<evidence type="ECO:0000256" key="2">
    <source>
        <dbReference type="ARBA" id="ARBA00022803"/>
    </source>
</evidence>
<gene>
    <name evidence="5" type="ORF">ACFQE9_08815</name>
</gene>
<feature type="compositionally biased region" description="Acidic residues" evidence="4">
    <location>
        <begin position="223"/>
        <end position="232"/>
    </location>
</feature>
<feature type="region of interest" description="Disordered" evidence="4">
    <location>
        <begin position="216"/>
        <end position="272"/>
    </location>
</feature>
<evidence type="ECO:0000313" key="6">
    <source>
        <dbReference type="Proteomes" id="UP001596296"/>
    </source>
</evidence>
<dbReference type="PROSITE" id="PS50005">
    <property type="entry name" value="TPR"/>
    <property type="match status" value="4"/>
</dbReference>
<dbReference type="PANTHER" id="PTHR44943">
    <property type="entry name" value="CELLULOSE SYNTHASE OPERON PROTEIN C"/>
    <property type="match status" value="1"/>
</dbReference>
<dbReference type="PANTHER" id="PTHR44943:SF8">
    <property type="entry name" value="TPR REPEAT-CONTAINING PROTEIN MJ0263"/>
    <property type="match status" value="1"/>
</dbReference>
<dbReference type="RefSeq" id="WP_379743396.1">
    <property type="nucleotide sequence ID" value="NZ_JBHSVN010000001.1"/>
</dbReference>
<dbReference type="SMART" id="SM00028">
    <property type="entry name" value="TPR"/>
    <property type="match status" value="5"/>
</dbReference>
<feature type="repeat" description="TPR" evidence="3">
    <location>
        <begin position="63"/>
        <end position="96"/>
    </location>
</feature>
<keyword evidence="1" id="KW-0677">Repeat</keyword>
<dbReference type="Pfam" id="PF13424">
    <property type="entry name" value="TPR_12"/>
    <property type="match status" value="1"/>
</dbReference>
<dbReference type="Pfam" id="PF13432">
    <property type="entry name" value="TPR_16"/>
    <property type="match status" value="1"/>
</dbReference>
<organism evidence="5 6">
    <name type="scientific">Halopenitus salinus</name>
    <dbReference type="NCBI Taxonomy" id="1198295"/>
    <lineage>
        <taxon>Archaea</taxon>
        <taxon>Methanobacteriati</taxon>
        <taxon>Methanobacteriota</taxon>
        <taxon>Stenosarchaea group</taxon>
        <taxon>Halobacteria</taxon>
        <taxon>Halobacteriales</taxon>
        <taxon>Haloferacaceae</taxon>
        <taxon>Halopenitus</taxon>
    </lineage>
</organism>
<reference evidence="5 6" key="1">
    <citation type="journal article" date="2019" name="Int. J. Syst. Evol. Microbiol.">
        <title>The Global Catalogue of Microorganisms (GCM) 10K type strain sequencing project: providing services to taxonomists for standard genome sequencing and annotation.</title>
        <authorList>
            <consortium name="The Broad Institute Genomics Platform"/>
            <consortium name="The Broad Institute Genome Sequencing Center for Infectious Disease"/>
            <person name="Wu L."/>
            <person name="Ma J."/>
        </authorList>
    </citation>
    <scope>NUCLEOTIDE SEQUENCE [LARGE SCALE GENOMIC DNA]</scope>
    <source>
        <strain evidence="5 6">SKJ47</strain>
    </source>
</reference>
<keyword evidence="2 3" id="KW-0802">TPR repeat</keyword>
<dbReference type="Gene3D" id="1.25.40.10">
    <property type="entry name" value="Tetratricopeptide repeat domain"/>
    <property type="match status" value="2"/>
</dbReference>
<dbReference type="SUPFAM" id="SSF48452">
    <property type="entry name" value="TPR-like"/>
    <property type="match status" value="1"/>
</dbReference>
<protein>
    <submittedName>
        <fullName evidence="5">Tetratricopeptide repeat protein</fullName>
    </submittedName>
</protein>
<name>A0ABD5UU55_9EURY</name>
<sequence>MTDTPDDQGHEFSSGQGLDEDYEEFTLDPPELKADPTAVDPVDTRVITDELDRRNIADDQVDVEQLVDVGLSYMGINRFEEATETLERAVMFAEDDSLEAQEALVNKGAAHAELEEYDRAIGAYEEALRIDDDSEHAATAETNLAYALWEFGRHEEALEHAERAVEVDPRFAQGWYNRGFFLLERGLAEDAVTAFDNAIRLGHRNADVLEEKARALEKAGDHEEAEEVAEQAEELREEREREMVDEHGGRAPGEGARGGGGAGGLDSEFGGL</sequence>
<evidence type="ECO:0000313" key="5">
    <source>
        <dbReference type="EMBL" id="MFC6892703.1"/>
    </source>
</evidence>
<dbReference type="EMBL" id="JBHSXL010000008">
    <property type="protein sequence ID" value="MFC6892703.1"/>
    <property type="molecule type" value="Genomic_DNA"/>
</dbReference>
<feature type="compositionally biased region" description="Basic and acidic residues" evidence="4">
    <location>
        <begin position="233"/>
        <end position="249"/>
    </location>
</feature>
<evidence type="ECO:0000256" key="4">
    <source>
        <dbReference type="SAM" id="MobiDB-lite"/>
    </source>
</evidence>
<accession>A0ABD5UU55</accession>
<proteinExistence type="predicted"/>
<dbReference type="InterPro" id="IPR019734">
    <property type="entry name" value="TPR_rpt"/>
</dbReference>
<evidence type="ECO:0000256" key="3">
    <source>
        <dbReference type="PROSITE-ProRule" id="PRU00339"/>
    </source>
</evidence>